<dbReference type="EMBL" id="ML002222">
    <property type="protein sequence ID" value="RKP40165.1"/>
    <property type="molecule type" value="Genomic_DNA"/>
</dbReference>
<name>A0A4Q0A240_9FUNG</name>
<dbReference type="GO" id="GO:0045041">
    <property type="term" value="P:protein import into mitochondrial intermembrane space"/>
    <property type="evidence" value="ECO:0007669"/>
    <property type="project" value="TreeGrafter"/>
</dbReference>
<dbReference type="OrthoDB" id="411372at2759"/>
<keyword evidence="7" id="KW-1185">Reference proteome</keyword>
<dbReference type="PROSITE" id="PS51266">
    <property type="entry name" value="ZF_CHY"/>
    <property type="match status" value="1"/>
</dbReference>
<dbReference type="STRING" id="215637.A0A4Q0A240"/>
<dbReference type="InterPro" id="IPR052604">
    <property type="entry name" value="Mito_Tim_assembly_helper"/>
</dbReference>
<keyword evidence="2 4" id="KW-0863">Zinc-finger</keyword>
<dbReference type="PANTHER" id="PTHR28082">
    <property type="entry name" value="ZINC FINGER PROTEIN"/>
    <property type="match status" value="1"/>
</dbReference>
<protein>
    <recommendedName>
        <fullName evidence="5">CHY-type domain-containing protein</fullName>
    </recommendedName>
</protein>
<evidence type="ECO:0000313" key="7">
    <source>
        <dbReference type="Proteomes" id="UP000268162"/>
    </source>
</evidence>
<feature type="domain" description="CHY-type" evidence="5">
    <location>
        <begin position="1"/>
        <end position="71"/>
    </location>
</feature>
<dbReference type="Pfam" id="PF05495">
    <property type="entry name" value="zf-CHY"/>
    <property type="match status" value="1"/>
</dbReference>
<proteinExistence type="predicted"/>
<evidence type="ECO:0000256" key="2">
    <source>
        <dbReference type="ARBA" id="ARBA00022771"/>
    </source>
</evidence>
<evidence type="ECO:0000256" key="3">
    <source>
        <dbReference type="ARBA" id="ARBA00022833"/>
    </source>
</evidence>
<dbReference type="GO" id="GO:0008270">
    <property type="term" value="F:zinc ion binding"/>
    <property type="evidence" value="ECO:0007669"/>
    <property type="project" value="UniProtKB-KW"/>
</dbReference>
<dbReference type="InterPro" id="IPR008913">
    <property type="entry name" value="Znf_CHY"/>
</dbReference>
<evidence type="ECO:0000256" key="4">
    <source>
        <dbReference type="PROSITE-ProRule" id="PRU00601"/>
    </source>
</evidence>
<dbReference type="GO" id="GO:0005758">
    <property type="term" value="C:mitochondrial intermembrane space"/>
    <property type="evidence" value="ECO:0007669"/>
    <property type="project" value="TreeGrafter"/>
</dbReference>
<accession>A0A4Q0A240</accession>
<dbReference type="AlphaFoldDB" id="A0A4Q0A240"/>
<dbReference type="Proteomes" id="UP000268162">
    <property type="component" value="Unassembled WGS sequence"/>
</dbReference>
<keyword evidence="1" id="KW-0479">Metal-binding</keyword>
<sequence length="122" mass="14090">MCKHILNVQVAIRAPCCRKWFDCAECHTDTTDHPLRKTDEMVFACKKCKKVFRKNMSDFDESDEYCPHCDNHYIIDAKTPQMALGVEGEDARVNNKLIKDDRIANDPTRSIFNSSNLDHRLG</sequence>
<gene>
    <name evidence="6" type="ORF">BJ085DRAFT_43490</name>
</gene>
<dbReference type="InterPro" id="IPR037274">
    <property type="entry name" value="Znf_CHY_sf"/>
</dbReference>
<reference evidence="7" key="1">
    <citation type="journal article" date="2018" name="Nat. Microbiol.">
        <title>Leveraging single-cell genomics to expand the fungal tree of life.</title>
        <authorList>
            <person name="Ahrendt S.R."/>
            <person name="Quandt C.A."/>
            <person name="Ciobanu D."/>
            <person name="Clum A."/>
            <person name="Salamov A."/>
            <person name="Andreopoulos B."/>
            <person name="Cheng J.F."/>
            <person name="Woyke T."/>
            <person name="Pelin A."/>
            <person name="Henrissat B."/>
            <person name="Reynolds N.K."/>
            <person name="Benny G.L."/>
            <person name="Smith M.E."/>
            <person name="James T.Y."/>
            <person name="Grigoriev I.V."/>
        </authorList>
    </citation>
    <scope>NUCLEOTIDE SEQUENCE [LARGE SCALE GENOMIC DNA]</scope>
    <source>
        <strain evidence="7">RSA 468</strain>
    </source>
</reference>
<evidence type="ECO:0000259" key="5">
    <source>
        <dbReference type="PROSITE" id="PS51266"/>
    </source>
</evidence>
<keyword evidence="3" id="KW-0862">Zinc</keyword>
<evidence type="ECO:0000256" key="1">
    <source>
        <dbReference type="ARBA" id="ARBA00022723"/>
    </source>
</evidence>
<evidence type="ECO:0000313" key="6">
    <source>
        <dbReference type="EMBL" id="RKP40165.1"/>
    </source>
</evidence>
<dbReference type="SUPFAM" id="SSF161219">
    <property type="entry name" value="CHY zinc finger-like"/>
    <property type="match status" value="1"/>
</dbReference>
<dbReference type="PANTHER" id="PTHR28082:SF2">
    <property type="entry name" value="CHY-TYPE DOMAIN-CONTAINING PROTEIN"/>
    <property type="match status" value="1"/>
</dbReference>
<organism evidence="6 7">
    <name type="scientific">Dimargaris cristalligena</name>
    <dbReference type="NCBI Taxonomy" id="215637"/>
    <lineage>
        <taxon>Eukaryota</taxon>
        <taxon>Fungi</taxon>
        <taxon>Fungi incertae sedis</taxon>
        <taxon>Zoopagomycota</taxon>
        <taxon>Kickxellomycotina</taxon>
        <taxon>Dimargaritomycetes</taxon>
        <taxon>Dimargaritales</taxon>
        <taxon>Dimargaritaceae</taxon>
        <taxon>Dimargaris</taxon>
    </lineage>
</organism>